<reference evidence="1 2" key="1">
    <citation type="submission" date="2018-12" db="EMBL/GenBank/DDBJ databases">
        <title>Characterization and Draft Genome of Vibrio anguillarum J360 Marine Pathogen Isolated from an Outbreak in Lumpfish (Cyclopterus lumpus).</title>
        <authorList>
            <person name="Vasquez J.I."/>
            <person name="Cao T."/>
            <person name="Chakraborty S."/>
            <person name="Gnanagobal H."/>
            <person name="Wescot J."/>
            <person name="Boyce D."/>
            <person name="Santander J."/>
        </authorList>
    </citation>
    <scope>NUCLEOTIDE SEQUENCE [LARGE SCALE GENOMIC DNA]</scope>
    <source>
        <strain evidence="1 2">J360</strain>
    </source>
</reference>
<evidence type="ECO:0000313" key="1">
    <source>
        <dbReference type="EMBL" id="AZS26222.1"/>
    </source>
</evidence>
<gene>
    <name evidence="1" type="ORF">DYL72_15045</name>
</gene>
<protein>
    <submittedName>
        <fullName evidence="1">Uncharacterized protein</fullName>
    </submittedName>
</protein>
<sequence>MDIYEDKLDKAVVAFNEGFTSQAAKKRTFDLINCAYDFLKTQFQDEILALRNQATDDGKKNELTELYWSIPYLHNWKDKHDSLFSLYPSFIEK</sequence>
<proteinExistence type="predicted"/>
<organism evidence="1 2">
    <name type="scientific">Vibrio anguillarum</name>
    <name type="common">Listonella anguillarum</name>
    <dbReference type="NCBI Taxonomy" id="55601"/>
    <lineage>
        <taxon>Bacteria</taxon>
        <taxon>Pseudomonadati</taxon>
        <taxon>Pseudomonadota</taxon>
        <taxon>Gammaproteobacteria</taxon>
        <taxon>Vibrionales</taxon>
        <taxon>Vibrionaceae</taxon>
        <taxon>Vibrio</taxon>
    </lineage>
</organism>
<dbReference type="Proteomes" id="UP000256923">
    <property type="component" value="Chromosome 1"/>
</dbReference>
<evidence type="ECO:0000313" key="2">
    <source>
        <dbReference type="Proteomes" id="UP000256923"/>
    </source>
</evidence>
<dbReference type="AlphaFoldDB" id="A0A7U6FRZ5"/>
<dbReference type="RefSeq" id="WP_116285056.1">
    <property type="nucleotide sequence ID" value="NZ_CP034672.1"/>
</dbReference>
<name>A0A7U6FRZ5_VIBAN</name>
<dbReference type="EMBL" id="CP034672">
    <property type="protein sequence ID" value="AZS26222.1"/>
    <property type="molecule type" value="Genomic_DNA"/>
</dbReference>
<accession>A0A7U6FRZ5</accession>